<evidence type="ECO:0000256" key="4">
    <source>
        <dbReference type="PROSITE-ProRule" id="PRU00176"/>
    </source>
</evidence>
<protein>
    <submittedName>
        <fullName evidence="9">Rna binding motif protein</fullName>
    </submittedName>
</protein>
<dbReference type="PANTHER" id="PTHR13948">
    <property type="entry name" value="RNA-BINDING PROTEIN"/>
    <property type="match status" value="1"/>
</dbReference>
<evidence type="ECO:0000256" key="5">
    <source>
        <dbReference type="SAM" id="Coils"/>
    </source>
</evidence>
<feature type="compositionally biased region" description="Basic and acidic residues" evidence="6">
    <location>
        <begin position="625"/>
        <end position="677"/>
    </location>
</feature>
<dbReference type="SUPFAM" id="SSF54928">
    <property type="entry name" value="RNA-binding domain, RBD"/>
    <property type="match status" value="2"/>
</dbReference>
<keyword evidence="3" id="KW-0863">Zinc-finger</keyword>
<evidence type="ECO:0000313" key="9">
    <source>
        <dbReference type="EMBL" id="CDW85037.1"/>
    </source>
</evidence>
<dbReference type="GO" id="GO:0000398">
    <property type="term" value="P:mRNA splicing, via spliceosome"/>
    <property type="evidence" value="ECO:0007669"/>
    <property type="project" value="TreeGrafter"/>
</dbReference>
<keyword evidence="3" id="KW-0862">Zinc</keyword>
<dbReference type="GO" id="GO:0003723">
    <property type="term" value="F:RNA binding"/>
    <property type="evidence" value="ECO:0007669"/>
    <property type="project" value="UniProtKB-UniRule"/>
</dbReference>
<dbReference type="InterPro" id="IPR012677">
    <property type="entry name" value="Nucleotide-bd_a/b_plait_sf"/>
</dbReference>
<keyword evidence="3" id="KW-0479">Metal-binding</keyword>
<keyword evidence="4" id="KW-0694">RNA-binding</keyword>
<comment type="subcellular location">
    <subcellularLocation>
        <location evidence="1">Nucleus</location>
    </subcellularLocation>
</comment>
<evidence type="ECO:0000259" key="8">
    <source>
        <dbReference type="PROSITE" id="PS50157"/>
    </source>
</evidence>
<dbReference type="AlphaFoldDB" id="A0A078AUW4"/>
<evidence type="ECO:0000256" key="2">
    <source>
        <dbReference type="ARBA" id="ARBA00023242"/>
    </source>
</evidence>
<evidence type="ECO:0000313" key="10">
    <source>
        <dbReference type="Proteomes" id="UP000039865"/>
    </source>
</evidence>
<feature type="domain" description="RRM" evidence="7">
    <location>
        <begin position="109"/>
        <end position="189"/>
    </location>
</feature>
<dbReference type="InterPro" id="IPR000504">
    <property type="entry name" value="RRM_dom"/>
</dbReference>
<dbReference type="PROSITE" id="PS50157">
    <property type="entry name" value="ZINC_FINGER_C2H2_2"/>
    <property type="match status" value="1"/>
</dbReference>
<dbReference type="OrthoDB" id="439808at2759"/>
<keyword evidence="5" id="KW-0175">Coiled coil</keyword>
<dbReference type="InterPro" id="IPR013087">
    <property type="entry name" value="Znf_C2H2_type"/>
</dbReference>
<feature type="region of interest" description="Disordered" evidence="6">
    <location>
        <begin position="623"/>
        <end position="683"/>
    </location>
</feature>
<dbReference type="Gene3D" id="3.30.70.330">
    <property type="match status" value="2"/>
</dbReference>
<sequence>MGSINNSRTIPNTISSSCNNSSIMHKALNTGQTQIRWCIKKANITKLLMINMDTKPQLTINMVYLKSNEYFIDPNYQNYYYQQEGYQYDQTQAQFQEPEVQQLAQEESNTLMLSNIPSEVNQKQIEAFFKTACLQMGTSMYESVRMIGALKMAYVVFPTMNSSRIIYKMLNGSMSLNGKDKIEVTYTPNTMRTERQEATERAGGQAAMFGQGLSFYDPETKSYITGNQETIVHEDWLCESNYQCQNRTSHQTKVNITAYCFYSITSSCSILQRGFLNRGTTTSSILTSCIPSVFSNYWTKLHISKYNYNILCSLLDFNQNAAPIAGQPTQTLQNAQFELPNSSLMLIDAFQQFAQVKDVRMIKEKHDAHHNMSSSGPSSAPQNKDFAFVEFFSVEDATMVLEQAKHEKLRIKGQLVYLSYSKFKRHEQYFESFFDSSQGINNGNTIAGGNATKLFQQEIIPEVVKFEQDNQNSAVTNITINIIQSLNKVSLGSIEKTDQQKEAENQSNLALIEREKAENQLKRWENQQQKLEKLNKQLMSIDKNLVIMPDEPVAFEQAQIIENKSLLQEELKEDLIKEKLKRDVIKHSTYEVHICQPCKRLFRTFNTLLKHQQDSLLHIKLSQKKARDENQQRIKESMRKESQQAEDSNIDKMADSAGKRKDRESFHHYDEKEDKDRKRQRTN</sequence>
<dbReference type="GO" id="GO:0008270">
    <property type="term" value="F:zinc ion binding"/>
    <property type="evidence" value="ECO:0007669"/>
    <property type="project" value="UniProtKB-KW"/>
</dbReference>
<accession>A0A078AUW4</accession>
<organism evidence="9 10">
    <name type="scientific">Stylonychia lemnae</name>
    <name type="common">Ciliate</name>
    <dbReference type="NCBI Taxonomy" id="5949"/>
    <lineage>
        <taxon>Eukaryota</taxon>
        <taxon>Sar</taxon>
        <taxon>Alveolata</taxon>
        <taxon>Ciliophora</taxon>
        <taxon>Intramacronucleata</taxon>
        <taxon>Spirotrichea</taxon>
        <taxon>Stichotrichia</taxon>
        <taxon>Sporadotrichida</taxon>
        <taxon>Oxytrichidae</taxon>
        <taxon>Stylonychinae</taxon>
        <taxon>Stylonychia</taxon>
    </lineage>
</organism>
<dbReference type="InterPro" id="IPR035979">
    <property type="entry name" value="RBD_domain_sf"/>
</dbReference>
<reference evidence="9 10" key="1">
    <citation type="submission" date="2014-06" db="EMBL/GenBank/DDBJ databases">
        <authorList>
            <person name="Swart Estienne"/>
        </authorList>
    </citation>
    <scope>NUCLEOTIDE SEQUENCE [LARGE SCALE GENOMIC DNA]</scope>
    <source>
        <strain evidence="9 10">130c</strain>
    </source>
</reference>
<evidence type="ECO:0000256" key="1">
    <source>
        <dbReference type="ARBA" id="ARBA00004123"/>
    </source>
</evidence>
<feature type="domain" description="C2H2-type" evidence="8">
    <location>
        <begin position="593"/>
        <end position="618"/>
    </location>
</feature>
<dbReference type="PROSITE" id="PS50102">
    <property type="entry name" value="RRM"/>
    <property type="match status" value="2"/>
</dbReference>
<dbReference type="PANTHER" id="PTHR13948:SF3">
    <property type="entry name" value="FI21118P1"/>
    <property type="match status" value="1"/>
</dbReference>
<name>A0A078AUW4_STYLE</name>
<evidence type="ECO:0000256" key="3">
    <source>
        <dbReference type="PROSITE-ProRule" id="PRU00042"/>
    </source>
</evidence>
<dbReference type="Proteomes" id="UP000039865">
    <property type="component" value="Unassembled WGS sequence"/>
</dbReference>
<dbReference type="InParanoid" id="A0A078AUW4"/>
<proteinExistence type="predicted"/>
<feature type="domain" description="RRM" evidence="7">
    <location>
        <begin position="346"/>
        <end position="423"/>
    </location>
</feature>
<keyword evidence="10" id="KW-1185">Reference proteome</keyword>
<evidence type="ECO:0000259" key="7">
    <source>
        <dbReference type="PROSITE" id="PS50102"/>
    </source>
</evidence>
<keyword evidence="2" id="KW-0539">Nucleus</keyword>
<dbReference type="GO" id="GO:0005634">
    <property type="term" value="C:nucleus"/>
    <property type="evidence" value="ECO:0007669"/>
    <property type="project" value="UniProtKB-SubCell"/>
</dbReference>
<gene>
    <name evidence="9" type="primary">Contig4748.g5070</name>
    <name evidence="9" type="ORF">STYLEM_14107</name>
</gene>
<dbReference type="EMBL" id="CCKQ01013379">
    <property type="protein sequence ID" value="CDW85037.1"/>
    <property type="molecule type" value="Genomic_DNA"/>
</dbReference>
<feature type="coiled-coil region" evidence="5">
    <location>
        <begin position="500"/>
        <end position="544"/>
    </location>
</feature>
<evidence type="ECO:0000256" key="6">
    <source>
        <dbReference type="SAM" id="MobiDB-lite"/>
    </source>
</evidence>